<feature type="region of interest" description="Disordered" evidence="1">
    <location>
        <begin position="75"/>
        <end position="125"/>
    </location>
</feature>
<dbReference type="Proteomes" id="UP001055172">
    <property type="component" value="Unassembled WGS sequence"/>
</dbReference>
<feature type="compositionally biased region" description="Low complexity" evidence="1">
    <location>
        <begin position="27"/>
        <end position="36"/>
    </location>
</feature>
<dbReference type="EMBL" id="BPPX01000021">
    <property type="protein sequence ID" value="GJC86311.1"/>
    <property type="molecule type" value="Genomic_DNA"/>
</dbReference>
<name>A0AA37GSA0_9PEZI</name>
<evidence type="ECO:0000313" key="2">
    <source>
        <dbReference type="EMBL" id="GJC86311.1"/>
    </source>
</evidence>
<dbReference type="AlphaFoldDB" id="A0AA37GSA0"/>
<reference evidence="2 3" key="1">
    <citation type="submission" date="2021-07" db="EMBL/GenBank/DDBJ databases">
        <title>Genome data of Colletotrichum spaethianum.</title>
        <authorList>
            <person name="Utami Y.D."/>
            <person name="Hiruma K."/>
        </authorList>
    </citation>
    <scope>NUCLEOTIDE SEQUENCE [LARGE SCALE GENOMIC DNA]</scope>
    <source>
        <strain evidence="2 3">MAFF 242679</strain>
    </source>
</reference>
<comment type="caution">
    <text evidence="2">The sequence shown here is derived from an EMBL/GenBank/DDBJ whole genome shotgun (WGS) entry which is preliminary data.</text>
</comment>
<sequence>MAEAAPLPQCAAGAGAGTPKLTIQTPSSPQSQSQQGGSEGQGDQKQHHNHRHHRQQHQLYSNILEWFSSYEAAIETPQPPSQLESVTILAIPPHTGRSSRAPLPSARRPHRAPTMTTRSAPLTSK</sequence>
<evidence type="ECO:0000256" key="1">
    <source>
        <dbReference type="SAM" id="MobiDB-lite"/>
    </source>
</evidence>
<keyword evidence="3" id="KW-1185">Reference proteome</keyword>
<feature type="compositionally biased region" description="Polar residues" evidence="1">
    <location>
        <begin position="114"/>
        <end position="125"/>
    </location>
</feature>
<feature type="region of interest" description="Disordered" evidence="1">
    <location>
        <begin position="1"/>
        <end position="57"/>
    </location>
</feature>
<evidence type="ECO:0000313" key="3">
    <source>
        <dbReference type="Proteomes" id="UP001055172"/>
    </source>
</evidence>
<accession>A0AA37GSA0</accession>
<protein>
    <submittedName>
        <fullName evidence="2">Uncharacterized protein</fullName>
    </submittedName>
</protein>
<organism evidence="2 3">
    <name type="scientific">Colletotrichum liriopes</name>
    <dbReference type="NCBI Taxonomy" id="708192"/>
    <lineage>
        <taxon>Eukaryota</taxon>
        <taxon>Fungi</taxon>
        <taxon>Dikarya</taxon>
        <taxon>Ascomycota</taxon>
        <taxon>Pezizomycotina</taxon>
        <taxon>Sordariomycetes</taxon>
        <taxon>Hypocreomycetidae</taxon>
        <taxon>Glomerellales</taxon>
        <taxon>Glomerellaceae</taxon>
        <taxon>Colletotrichum</taxon>
        <taxon>Colletotrichum spaethianum species complex</taxon>
    </lineage>
</organism>
<feature type="compositionally biased region" description="Basic residues" evidence="1">
    <location>
        <begin position="47"/>
        <end position="56"/>
    </location>
</feature>
<gene>
    <name evidence="2" type="ORF">ColLi_09149</name>
</gene>
<proteinExistence type="predicted"/>